<sequence>MLLPKQDLKEKLINKGVEVVKEKGIEKVSLRKIAEECGVTHSSPYRHFKNKNDYLVALVGKISNIFGKSITRNIKKDMLPEEILLTMGINFVNFSQNNPYFFSVLFLGDYIVPTRVDKDTLTSDKYLLGFESVKEIVKLISKKNGLQLSEDIEVVQLWSFIIGLSLIVGKQDVVNINDSWIRKVISQMIEVYILGNKERKNGHAR</sequence>
<dbReference type="InterPro" id="IPR009057">
    <property type="entry name" value="Homeodomain-like_sf"/>
</dbReference>
<accession>A0A3M6SI63</accession>
<dbReference type="PROSITE" id="PS50977">
    <property type="entry name" value="HTH_TETR_2"/>
    <property type="match status" value="1"/>
</dbReference>
<evidence type="ECO:0000313" key="4">
    <source>
        <dbReference type="EMBL" id="RMX27016.1"/>
    </source>
</evidence>
<geneLocation type="plasmid" evidence="5">
    <name>pvp-r2lc01</name>
</geneLocation>
<dbReference type="PANTHER" id="PTHR43479">
    <property type="entry name" value="ACREF/ENVCD OPERON REPRESSOR-RELATED"/>
    <property type="match status" value="1"/>
</dbReference>
<dbReference type="PANTHER" id="PTHR43479:SF20">
    <property type="entry name" value="HTH TETR-TYPE DOMAIN-CONTAINING PROTEIN"/>
    <property type="match status" value="1"/>
</dbReference>
<dbReference type="InterPro" id="IPR050624">
    <property type="entry name" value="HTH-type_Tx_Regulator"/>
</dbReference>
<dbReference type="Gene3D" id="1.10.357.10">
    <property type="entry name" value="Tetracycline Repressor, domain 2"/>
    <property type="match status" value="1"/>
</dbReference>
<dbReference type="PRINTS" id="PR00455">
    <property type="entry name" value="HTHTETR"/>
</dbReference>
<organism evidence="4 5">
    <name type="scientific">Limosilactobacillus reuteri</name>
    <name type="common">Lactobacillus reuteri</name>
    <dbReference type="NCBI Taxonomy" id="1598"/>
    <lineage>
        <taxon>Bacteria</taxon>
        <taxon>Bacillati</taxon>
        <taxon>Bacillota</taxon>
        <taxon>Bacilli</taxon>
        <taxon>Lactobacillales</taxon>
        <taxon>Lactobacillaceae</taxon>
        <taxon>Limosilactobacillus</taxon>
    </lineage>
</organism>
<dbReference type="InterPro" id="IPR001647">
    <property type="entry name" value="HTH_TetR"/>
</dbReference>
<keyword evidence="4" id="KW-0614">Plasmid</keyword>
<evidence type="ECO:0000259" key="3">
    <source>
        <dbReference type="PROSITE" id="PS50977"/>
    </source>
</evidence>
<proteinExistence type="predicted"/>
<feature type="domain" description="HTH tetR-type" evidence="3">
    <location>
        <begin position="6"/>
        <end position="66"/>
    </location>
</feature>
<dbReference type="Proteomes" id="UP000276940">
    <property type="component" value="Plasmid pVP-R2lc01"/>
</dbReference>
<protein>
    <recommendedName>
        <fullName evidence="3">HTH tetR-type domain-containing protein</fullName>
    </recommendedName>
</protein>
<dbReference type="AlphaFoldDB" id="A0A3M6SI63"/>
<dbReference type="EMBL" id="PTLS01000005">
    <property type="protein sequence ID" value="RMX27016.1"/>
    <property type="molecule type" value="Genomic_DNA"/>
</dbReference>
<dbReference type="Pfam" id="PF00440">
    <property type="entry name" value="TetR_N"/>
    <property type="match status" value="1"/>
</dbReference>
<evidence type="ECO:0000313" key="5">
    <source>
        <dbReference type="Proteomes" id="UP000276940"/>
    </source>
</evidence>
<dbReference type="SUPFAM" id="SSF46689">
    <property type="entry name" value="Homeodomain-like"/>
    <property type="match status" value="1"/>
</dbReference>
<keyword evidence="1 2" id="KW-0238">DNA-binding</keyword>
<name>A0A3M6SI63_LIMRT</name>
<feature type="DNA-binding region" description="H-T-H motif" evidence="2">
    <location>
        <begin position="29"/>
        <end position="48"/>
    </location>
</feature>
<dbReference type="GO" id="GO:0003677">
    <property type="term" value="F:DNA binding"/>
    <property type="evidence" value="ECO:0007669"/>
    <property type="project" value="UniProtKB-UniRule"/>
</dbReference>
<reference evidence="4 5" key="1">
    <citation type="journal article" date="2018" name="J Appl Environ Microbiol">
        <title>The gut symbionts Lactobacillus reuteri R2lc and 2010 encode a polyketide synthase cluster that activates the mammalian aryl-hydrocarbon receptor.</title>
        <authorList>
            <person name="Ozcam M."/>
            <person name="Roos S."/>
            <person name="Van Pijkeren J.P."/>
        </authorList>
    </citation>
    <scope>NUCLEOTIDE SEQUENCE [LARGE SCALE GENOMIC DNA]</scope>
    <source>
        <strain evidence="4 5">R2lc</strain>
        <plasmid evidence="5">pvp-r2lc01</plasmid>
    </source>
</reference>
<comment type="caution">
    <text evidence="4">The sequence shown here is derived from an EMBL/GenBank/DDBJ whole genome shotgun (WGS) entry which is preliminary data.</text>
</comment>
<gene>
    <name evidence="4" type="ORF">C5O77_00135</name>
</gene>
<evidence type="ECO:0000256" key="1">
    <source>
        <dbReference type="ARBA" id="ARBA00023125"/>
    </source>
</evidence>
<evidence type="ECO:0000256" key="2">
    <source>
        <dbReference type="PROSITE-ProRule" id="PRU00335"/>
    </source>
</evidence>